<dbReference type="Pfam" id="PF13289">
    <property type="entry name" value="SIR2_2"/>
    <property type="match status" value="1"/>
</dbReference>
<reference evidence="2 3" key="1">
    <citation type="submission" date="2020-07" db="EMBL/GenBank/DDBJ databases">
        <authorList>
            <person name="Sun Q."/>
        </authorList>
    </citation>
    <scope>NUCLEOTIDE SEQUENCE [LARGE SCALE GENOMIC DNA]</scope>
    <source>
        <strain evidence="2 3">WYCCWR 11317</strain>
    </source>
</reference>
<sequence length="1046" mass="118626">MNVSTKTKPADLPFSLTDAVRNGRVILFLGSGASKECKDEKGLTPPDGDQLRESIAKKFFGKPMANRSLMSVADMAIGSAGGSSIVFEHVNNVFQPFSTSEAHRALADFNWRTIATTNYDTFVEAAYSDTKRRKQTLIPFVKDDEPVEQRMMESINPLQYLKLHGCLNHRLDPDIPLVLAWDSYSAYSQNRTRLFDRLKDLARECPIVFVGYSLADSHIRDLINRIEPRSRPRWYIVDPAAEPEDITFWASKNIDVLPSKFGEFMQGLASAIPPLMRLLPKSHEAADFPLRDFYVGQSVESDQVRASFKKDLTLVHATMPHMEQTATRFYSGYDTGWGCILQRLDARRRMTDDLLFKILLENEAPSEPMFFCIRGPAGAGKTIILKKTAFEAATASKALVLWLQESGQLRPEVFLEIWDLTQRPIYLFVDQIALQVDKLIPFMKAMKARNVPVVLVGAEREADWATYCGSLTEVIVPQFLRMKGLTSAEVEGLLDLLKRHECLGDLAKRPRADQVAAFMKPEYADRQLLVALHVLTRGMPFEKIVLDEYDRVMPEHARQLYLDIASMNQFAVPVRAGTISRVCGIDFKEYEEQFFAPLTDMIATGVDNYSGDKTYKTRHPRVAELVFRQVCATDELKAKQFVRLIDGLDVGFMSDRRALEAICKGRTLSENFNGAEPVRAIYEAATSAAPRQSYLYQQWAIFESTHWQGDILKAEELAEAAFGDEPKNSTFIHTRAEVARKRALREESLVMKDQLRRQARQLLSKMQTTDRFATSSRCKLLVDETTEMSDSLVEGEDSTADRLFAEKLRETQDALLKAQQDFPEDAEMSEIESWLWTDLKDRTKALNALQRAWKKMPRGMGTAIRLAKLHAAAGNPEREHAVLEEALLRDPDDKDVHYAMAMHLLSRDPPDNEGAERHLINSFTLDDQNFEARHMLAQFLFAKGEVSRSDEMFQEIARRAPANFRRFAPKQDNFITARLPPYNGTIDTIRDGYFLVRSGAYPSPIFAHRTAFDEAVVDDIEIGAQMNIKVRFNRRGPVAVTATVRS</sequence>
<feature type="domain" description="Novel STAND NTPase 5" evidence="1">
    <location>
        <begin position="328"/>
        <end position="471"/>
    </location>
</feature>
<dbReference type="SUPFAM" id="SSF48452">
    <property type="entry name" value="TPR-like"/>
    <property type="match status" value="1"/>
</dbReference>
<dbReference type="Gene3D" id="1.25.40.10">
    <property type="entry name" value="Tetratricopeptide repeat domain"/>
    <property type="match status" value="1"/>
</dbReference>
<dbReference type="RefSeq" id="WP_182211786.1">
    <property type="nucleotide sequence ID" value="NZ_JACGBJ010000031.1"/>
</dbReference>
<evidence type="ECO:0000313" key="3">
    <source>
        <dbReference type="Proteomes" id="UP000539787"/>
    </source>
</evidence>
<accession>A0ABR6AHQ9</accession>
<gene>
    <name evidence="2" type="ORF">HX902_31695</name>
</gene>
<dbReference type="EMBL" id="JACGBJ010000031">
    <property type="protein sequence ID" value="MBA5806184.1"/>
    <property type="molecule type" value="Genomic_DNA"/>
</dbReference>
<evidence type="ECO:0000259" key="1">
    <source>
        <dbReference type="Pfam" id="PF25199"/>
    </source>
</evidence>
<dbReference type="InterPro" id="IPR027417">
    <property type="entry name" value="P-loop_NTPase"/>
</dbReference>
<protein>
    <submittedName>
        <fullName evidence="2">SIR2 family protein</fullName>
    </submittedName>
</protein>
<comment type="caution">
    <text evidence="2">The sequence shown here is derived from an EMBL/GenBank/DDBJ whole genome shotgun (WGS) entry which is preliminary data.</text>
</comment>
<organism evidence="2 3">
    <name type="scientific">Rhizobium changzhiense</name>
    <dbReference type="NCBI Taxonomy" id="2692317"/>
    <lineage>
        <taxon>Bacteria</taxon>
        <taxon>Pseudomonadati</taxon>
        <taxon>Pseudomonadota</taxon>
        <taxon>Alphaproteobacteria</taxon>
        <taxon>Hyphomicrobiales</taxon>
        <taxon>Rhizobiaceae</taxon>
        <taxon>Rhizobium/Agrobacterium group</taxon>
        <taxon>Rhizobium</taxon>
    </lineage>
</organism>
<dbReference type="InterPro" id="IPR011990">
    <property type="entry name" value="TPR-like_helical_dom_sf"/>
</dbReference>
<proteinExistence type="predicted"/>
<dbReference type="Proteomes" id="UP000539787">
    <property type="component" value="Unassembled WGS sequence"/>
</dbReference>
<dbReference type="Pfam" id="PF25199">
    <property type="entry name" value="nSTAND_NTPase5"/>
    <property type="match status" value="1"/>
</dbReference>
<dbReference type="InterPro" id="IPR057574">
    <property type="entry name" value="nSTAND_NTPase5_dom"/>
</dbReference>
<dbReference type="Pfam" id="PF14559">
    <property type="entry name" value="TPR_19"/>
    <property type="match status" value="1"/>
</dbReference>
<name>A0ABR6AHQ9_9HYPH</name>
<evidence type="ECO:0000313" key="2">
    <source>
        <dbReference type="EMBL" id="MBA5806184.1"/>
    </source>
</evidence>
<dbReference type="SUPFAM" id="SSF52540">
    <property type="entry name" value="P-loop containing nucleoside triphosphate hydrolases"/>
    <property type="match status" value="1"/>
</dbReference>
<keyword evidence="3" id="KW-1185">Reference proteome</keyword>